<evidence type="ECO:0000256" key="11">
    <source>
        <dbReference type="ARBA" id="ARBA00022581"/>
    </source>
</evidence>
<organismHost>
    <name type="scientific">Homo sapiens</name>
    <name type="common">Human</name>
    <dbReference type="NCBI Taxonomy" id="9606"/>
</organismHost>
<dbReference type="Gene3D" id="1.20.5.490">
    <property type="entry name" value="Single helix bin"/>
    <property type="match status" value="1"/>
</dbReference>
<feature type="disulfide bond" evidence="32">
    <location>
        <begin position="589"/>
        <end position="595"/>
    </location>
</feature>
<sequence length="854" mass="96885">MRVRETQMTWPNLWKWGTLILGLVIICSASDNLWVTVYYGVPVWRDADTTLFCASDAKAHGTEVHNIWATHACVPTDPNPQEIPLVNVTENFNMWKNNMVEQMQEDVISLWDQSLKPCVKLTPLCVTLNCTNVTLTSVNRTDTKNTIGNISDEVRNCSFNMTTELRDKKQNAYALFYKLDLVQIRDNNNNSNSYRLINCNTSVIKQACPKISFDPIPIHYCTPAGYAILKCNDKNFNGTGPCKNVSSVQCTHGIKPVVSTQLLLNGSLAEEEIIIRSENITNNAKTIIVHLNKSVEINCTRPSNNTRTSINIGPGQVFYRTGDIIGDIRKAYCEINGTKWNEALKQVAGKLKEHFNNTIIFQPPSGGDLEITMHHVNCRGEFFYCNTTQLFNKTDIENDSANGTIILPCRIKQIINMWQGVGQAMYAPPIKGQIRCVSNITGILLTRDGGSQNETTETFRPGGGNIKDNWRSELYKYKVVQIEPLGVAPTRAKRRVVEREKRAVGIGAMIFGFLGAAGSTMGAASITLTVQARQLLSGIVQQQSNLLRAIEAQQHLLQLTVWGIKQLQARVLAVERYLKDQQLLGLWGCSGKTICTTAVPWNSTWSNKSYDEIWKNMTWVQWEREISNYTNQIYDVLTESQNQQDKNEKDLLELDKWKSLWNWFNITNWLWYIKIFIMIVGGLIGLRIIFAVLSIVNRVRQGYSPLSFQTPTHQQREPDRPERIEEEGGEQGRDRSVRLVSGFLALVWDDLRSLCLFSYHRLRDFILIVARTVELLGHSSLKGLRRGWEGLKYLGNLLIYWGQELKISAISLLNATAIRVAGWTDRVIEVAQGAWRAVFHIPRRIRQGLERALL</sequence>
<keyword evidence="8 32" id="KW-1170">Fusion of virus membrane with host endosomal membrane</keyword>
<feature type="lipid moiety-binding region" description="S-palmitoyl cysteine; by host" evidence="32">
    <location>
        <position position="755"/>
    </location>
</feature>
<organism evidence="37">
    <name type="scientific">Human immunodeficiency virus type 1</name>
    <name type="common">HIV-1</name>
    <dbReference type="NCBI Taxonomy" id="11676"/>
    <lineage>
        <taxon>Viruses</taxon>
        <taxon>Riboviria</taxon>
        <taxon>Pararnavirae</taxon>
        <taxon>Artverviricota</taxon>
        <taxon>Revtraviricetes</taxon>
        <taxon>Ortervirales</taxon>
        <taxon>Retroviridae</taxon>
        <taxon>Orthoretrovirinae</taxon>
        <taxon>Lentivirus</taxon>
        <taxon>Lentivirus humimdef1</taxon>
    </lineage>
</organism>
<keyword evidence="16 32" id="KW-0732">Signal</keyword>
<dbReference type="FunFam" id="1.20.5.490:FF:000001">
    <property type="entry name" value="Envelope glycoprotein gp160"/>
    <property type="match status" value="1"/>
</dbReference>
<comment type="subcellular location">
    <molecule>Surface protein gp120</molecule>
    <subcellularLocation>
        <location evidence="32">Virion membrane</location>
        <topology evidence="32">Peripheral membrane protein</topology>
    </subcellularLocation>
    <subcellularLocation>
        <location evidence="32">Host cell membrane</location>
        <topology evidence="32">Peripheral membrane protein</topology>
    </subcellularLocation>
    <subcellularLocation>
        <location evidence="32">Host endosome membrane</location>
        <topology evidence="32">Single-pass type I membrane protein</topology>
    </subcellularLocation>
    <text evidence="32">The surface protein is not anchored to the viral envelope, but associates with the extravirion surface through its binding to TM. It is probably concentrated at the site of budding and incorporated into the virions possibly by contacts between the cytoplasmic tail of Env and the N-terminus of Gag.</text>
</comment>
<evidence type="ECO:0000256" key="25">
    <source>
        <dbReference type="ARBA" id="ARBA00023136"/>
    </source>
</evidence>
<evidence type="ECO:0000256" key="18">
    <source>
        <dbReference type="ARBA" id="ARBA00022844"/>
    </source>
</evidence>
<evidence type="ECO:0000256" key="14">
    <source>
        <dbReference type="ARBA" id="ARBA00022692"/>
    </source>
</evidence>
<feature type="disulfide bond" evidence="32">
    <location>
        <begin position="231"/>
        <end position="242"/>
    </location>
</feature>
<dbReference type="GO" id="GO:0055036">
    <property type="term" value="C:virion membrane"/>
    <property type="evidence" value="ECO:0007669"/>
    <property type="project" value="UniProtKB-SubCell"/>
</dbReference>
<comment type="function">
    <text evidence="32">Surface protein gp120: Attaches the virus to the host lymphoid cell by binding to the primary receptor CD4. This interaction induces a structural rearrangement creating a high affinity binding site for a chemokine coreceptor like CXCR4 and/or CCR5. Acts as a ligand for CD209/DC-SIGN and CLEC4M/DC-SIGNR, which are respectively found on dendritic cells (DCs), and on endothelial cells of liver sinusoids and lymph node sinuses. These interactions allow capture of viral particles at mucosal surfaces by these cells and subsequent transmission to permissive cells. HIV subverts the migration properties of dendritic cells to gain access to CD4+ T-cells in lymph nodes. Virus transmission to permissive T-cells occurs either in trans (without DCs infection, through viral capture and transmission), or in cis (following DCs productive infection, through the usual CD4-gp120 interaction), thereby inducing a robust infection. In trans infection, bound virions remain infectious over days and it is proposed that they are not degraded, but protected in non-lysosomal acidic organelles within the DCs close to the cell membrane thus contributing to the viral infectious potential during DCs' migration from the periphery to the lymphoid tissues. On arrival at lymphoid tissues, intact virions recycle back to DCs' cell surface allowing virus transmission to CD4+ T-cells.</text>
</comment>
<keyword evidence="22 32" id="KW-1133">Transmembrane helix</keyword>
<evidence type="ECO:0000256" key="4">
    <source>
        <dbReference type="ARBA" id="ARBA00004563"/>
    </source>
</evidence>
<feature type="region of interest" description="CD4-binding loop" evidence="32">
    <location>
        <begin position="364"/>
        <end position="374"/>
    </location>
</feature>
<gene>
    <name evidence="32 37" type="primary">env</name>
</gene>
<comment type="similarity">
    <text evidence="32">Belongs to the HIV-1 env protein family.</text>
</comment>
<keyword evidence="23 32" id="KW-1039">Host endosome</keyword>
<dbReference type="FunFam" id="2.170.40.20:FF:000004">
    <property type="entry name" value="Envelope glycoprotein gp160"/>
    <property type="match status" value="1"/>
</dbReference>
<comment type="domain">
    <text evidence="32">The YXXL motif is involved in determining the exact site of viral release at the surface of infected mononuclear cells and promotes endocytosis. YXXL and di-leucine endocytosis motifs interact directly or indirectly with the clathrin adapter complexes, opperate independently, and their activities are not additive.</text>
</comment>
<keyword evidence="18 32" id="KW-0946">Virion</keyword>
<keyword evidence="29 32" id="KW-0899">Viral immunoevasion</keyword>
<dbReference type="InterPro" id="IPR000328">
    <property type="entry name" value="GP41-like"/>
</dbReference>
<keyword evidence="20 32" id="KW-0261">Viral envelope protein</keyword>
<dbReference type="EMBL" id="KJ952245">
    <property type="protein sequence ID" value="AJW32399.1"/>
    <property type="molecule type" value="Genomic_DNA"/>
</dbReference>
<keyword evidence="7 32" id="KW-1168">Fusion of virus membrane with host membrane</keyword>
<comment type="caution">
    <text evidence="32 33">Lacks conserved residue(s) required for the propagation of feature annotation.</text>
</comment>
<comment type="domain">
    <text evidence="32">The membrane proximal external region (MPER) present in gp41 is a tryptophan-rich region recognized by the antibodies 2F5, Z13, and 4E10. MPER seems to play a role in fusion.</text>
</comment>
<feature type="disulfide bond" evidence="32">
    <location>
        <begin position="221"/>
        <end position="250"/>
    </location>
</feature>
<dbReference type="SUPFAM" id="SSF56502">
    <property type="entry name" value="gp120 core"/>
    <property type="match status" value="2"/>
</dbReference>
<evidence type="ECO:0000256" key="31">
    <source>
        <dbReference type="ARBA" id="ARBA00023296"/>
    </source>
</evidence>
<dbReference type="SUPFAM" id="SSF58069">
    <property type="entry name" value="Virus ectodomain"/>
    <property type="match status" value="1"/>
</dbReference>
<evidence type="ECO:0000256" key="17">
    <source>
        <dbReference type="ARBA" id="ARBA00022804"/>
    </source>
</evidence>
<dbReference type="FunFam" id="2.170.40.20:FF:000003">
    <property type="entry name" value="Envelope glycoprotein gp160"/>
    <property type="match status" value="1"/>
</dbReference>
<keyword evidence="15 32" id="KW-0053">Apoptosis</keyword>
<comment type="subcellular location">
    <subcellularLocation>
        <location evidence="3">Host cell membrane</location>
        <topology evidence="3">Peripheral membrane protein</topology>
    </subcellularLocation>
    <subcellularLocation>
        <location evidence="1">Host cell membrane</location>
        <topology evidence="1">Single-pass type I membrane protein</topology>
    </subcellularLocation>
    <subcellularLocation>
        <location evidence="2">Host endosome membrane</location>
        <topology evidence="2">Peripheral membrane protein</topology>
    </subcellularLocation>
    <subcellularLocation>
        <location evidence="5">Host endosome membrane</location>
        <topology evidence="5">Single-pass type I membrane protein</topology>
    </subcellularLocation>
    <subcellularLocation>
        <location evidence="6">Virion membrane</location>
        <topology evidence="6">Peripheral membrane protein</topology>
    </subcellularLocation>
    <subcellularLocation>
        <location evidence="4">Virion membrane</location>
        <topology evidence="4">Single-pass type I membrane protein</topology>
    </subcellularLocation>
</comment>
<name>A0A0U1ZB10_HV1</name>
<evidence type="ECO:0000256" key="16">
    <source>
        <dbReference type="ARBA" id="ARBA00022729"/>
    </source>
</evidence>
<keyword evidence="9 32" id="KW-1032">Host cell membrane</keyword>
<evidence type="ECO:0000259" key="36">
    <source>
        <dbReference type="Pfam" id="PF00517"/>
    </source>
</evidence>
<dbReference type="FunFam" id="1.10.287.210:FF:000001">
    <property type="entry name" value="Envelope glycoprotein gp160"/>
    <property type="match status" value="1"/>
</dbReference>
<feature type="region of interest" description="V5" evidence="32">
    <location>
        <begin position="452"/>
        <end position="462"/>
    </location>
</feature>
<comment type="subunit">
    <text evidence="32">The mature envelope protein (Env) consists of a homotrimer of non-covalently associated gp120-gp41 heterodimers. The resulting complex protrudes from the virus surface as a spike. There seems to be as few as 10 spikes on the average virion. Surface protein gp120 interacts with host CD4, CCR5 and CXCR4. Gp120 also interacts with the C-type lectins CD209/DC-SIGN and CLEC4M/DC-SIGNR (collectively referred to as DC-SIGN(R)). Gp120 and gp41 interact with GalCer. Gp120 interacts with host ITGA4/ITGB7 complex; on CD4+ T-cells, this interaction results in rapid activation of integrin ITGAL/LFA-1, which facilitates efficient cell-to-cell spreading of HIV-1. Gp120 interacts with cell-associated heparan sulfate; this interaction increases virus infectivity on permissive cells and may be involved in infection of CD4- cells.</text>
</comment>
<dbReference type="GO" id="GO:0019064">
    <property type="term" value="P:fusion of virus membrane with host plasma membrane"/>
    <property type="evidence" value="ECO:0007669"/>
    <property type="project" value="UniProtKB-UniRule"/>
</dbReference>
<keyword evidence="26 32" id="KW-0564">Palmitate</keyword>
<keyword evidence="24 32" id="KW-0175">Coiled coil</keyword>
<evidence type="ECO:0000256" key="33">
    <source>
        <dbReference type="RuleBase" id="RU363095"/>
    </source>
</evidence>
<feature type="short sequence motif" description="Di-leucine internalization motif" evidence="32">
    <location>
        <begin position="853"/>
        <end position="854"/>
    </location>
</feature>
<keyword evidence="10 32" id="KW-1165">Clathrin-mediated endocytosis of virus by host</keyword>
<evidence type="ECO:0000256" key="24">
    <source>
        <dbReference type="ARBA" id="ARBA00023054"/>
    </source>
</evidence>
<feature type="compositionally biased region" description="Basic and acidic residues" evidence="34">
    <location>
        <begin position="714"/>
        <end position="723"/>
    </location>
</feature>
<dbReference type="GO" id="GO:0019062">
    <property type="term" value="P:virion attachment to host cell"/>
    <property type="evidence" value="ECO:0007669"/>
    <property type="project" value="UniProtKB-UniRule"/>
</dbReference>
<evidence type="ECO:0000256" key="6">
    <source>
        <dbReference type="ARBA" id="ARBA00004650"/>
    </source>
</evidence>
<feature type="domain" description="Retroviral envelope protein GP41-like" evidence="36">
    <location>
        <begin position="521"/>
        <end position="713"/>
    </location>
</feature>
<evidence type="ECO:0000256" key="7">
    <source>
        <dbReference type="ARBA" id="ARBA00022506"/>
    </source>
</evidence>
<dbReference type="GO" id="GO:0044175">
    <property type="term" value="C:host cell endosome membrane"/>
    <property type="evidence" value="ECO:0007669"/>
    <property type="project" value="UniProtKB-SubCell"/>
</dbReference>
<feature type="chain" id="PRO_5023337688" description="Envelope glycoprotein gp160" evidence="32">
    <location>
        <begin position="32"/>
        <end position="854"/>
    </location>
</feature>
<evidence type="ECO:0000259" key="35">
    <source>
        <dbReference type="Pfam" id="PF00516"/>
    </source>
</evidence>
<evidence type="ECO:0000256" key="10">
    <source>
        <dbReference type="ARBA" id="ARBA00022570"/>
    </source>
</evidence>
<evidence type="ECO:0000256" key="22">
    <source>
        <dbReference type="ARBA" id="ARBA00022989"/>
    </source>
</evidence>
<accession>A0A0U1ZB10</accession>
<dbReference type="GO" id="GO:0016020">
    <property type="term" value="C:membrane"/>
    <property type="evidence" value="ECO:0007669"/>
    <property type="project" value="UniProtKB-UniRule"/>
</dbReference>
<keyword evidence="19 32" id="KW-1043">Host membrane</keyword>
<dbReference type="InterPro" id="IPR037527">
    <property type="entry name" value="Gp160"/>
</dbReference>
<keyword evidence="14 32" id="KW-0812">Transmembrane</keyword>
<evidence type="ECO:0000256" key="23">
    <source>
        <dbReference type="ARBA" id="ARBA00023046"/>
    </source>
</evidence>
<keyword evidence="28 32" id="KW-0325">Glycoprotein</keyword>
<dbReference type="GO" id="GO:0052031">
    <property type="term" value="P:symbiont-mediated perturbation of host defense response"/>
    <property type="evidence" value="ECO:0007669"/>
    <property type="project" value="UniProtKB-UniRule"/>
</dbReference>
<comment type="PTM">
    <text evidence="32">Specific enzymatic cleavages in vivo yield mature proteins. Envelope glycoproteins are synthesized as a inactive precursor that is heavily N-glycosylated and processed likely by host cell furin in the Golgi to yield the mature SU and TM proteins. The cleavage site between SU and TM requires the minimal sequence [KR]-X-[KR]-R. About 2 of the 9 disulfide bonds of gp41 are reduced by P4HB/PDI, following binding to CD4 receptor.</text>
</comment>
<dbReference type="CDD" id="cd09909">
    <property type="entry name" value="HIV-1-like_HR1-HR2"/>
    <property type="match status" value="1"/>
</dbReference>
<evidence type="ECO:0000256" key="15">
    <source>
        <dbReference type="ARBA" id="ARBA00022703"/>
    </source>
</evidence>
<feature type="transmembrane region" description="Helical" evidence="33">
    <location>
        <begin position="503"/>
        <end position="526"/>
    </location>
</feature>
<evidence type="ECO:0000256" key="3">
    <source>
        <dbReference type="ARBA" id="ARBA00004505"/>
    </source>
</evidence>
<feature type="site" description="Cleavage; by host furin" evidence="32">
    <location>
        <begin position="502"/>
        <end position="503"/>
    </location>
</feature>
<keyword evidence="25 32" id="KW-0472">Membrane</keyword>
<proteinExistence type="inferred from homology"/>
<dbReference type="Pfam" id="PF00516">
    <property type="entry name" value="GP120"/>
    <property type="match status" value="1"/>
</dbReference>
<feature type="coiled-coil region" evidence="32">
    <location>
        <begin position="624"/>
        <end position="658"/>
    </location>
</feature>
<protein>
    <recommendedName>
        <fullName evidence="32">Envelope glycoprotein gp160</fullName>
    </recommendedName>
    <alternativeName>
        <fullName evidence="32">Env polyprotein</fullName>
    </alternativeName>
    <component>
        <recommendedName>
            <fullName evidence="32">Surface protein gp120</fullName>
            <shortName evidence="32">SU</shortName>
        </recommendedName>
        <alternativeName>
            <fullName evidence="32">Glycoprotein 120</fullName>
            <shortName evidence="32">gp120</shortName>
        </alternativeName>
    </component>
    <component>
        <recommendedName>
            <fullName evidence="32">Transmembrane protein gp41</fullName>
            <shortName evidence="32">TM</shortName>
        </recommendedName>
        <alternativeName>
            <fullName evidence="32">Glycoprotein 41</fullName>
            <shortName evidence="32">gp41</shortName>
        </alternativeName>
    </component>
</protein>
<keyword evidence="12 32" id="KW-1162">Viral penetration into host cytoplasm</keyword>
<feature type="short sequence motif" description="YXXL motif; contains endocytosis signal" evidence="32">
    <location>
        <begin position="703"/>
        <end position="706"/>
    </location>
</feature>
<dbReference type="GO" id="GO:0019031">
    <property type="term" value="C:viral envelope"/>
    <property type="evidence" value="ECO:0007669"/>
    <property type="project" value="UniProtKB-KW"/>
</dbReference>
<evidence type="ECO:0000256" key="27">
    <source>
        <dbReference type="ARBA" id="ARBA00023157"/>
    </source>
</evidence>
<comment type="PTM">
    <text evidence="32">Highly glycosylated by host. The high number of glycan on the protein is reffered to as 'glycan shield' because it contributes to hide protein sequence from adaptive immune system.</text>
</comment>
<feature type="region of interest" description="Immunosuppression" evidence="32">
    <location>
        <begin position="565"/>
        <end position="583"/>
    </location>
</feature>
<comment type="subcellular location">
    <molecule>Transmembrane protein gp41</molecule>
    <subcellularLocation>
        <location evidence="32">Virion membrane</location>
        <topology evidence="32">Single-pass type I membrane protein</topology>
    </subcellularLocation>
    <subcellularLocation>
        <location evidence="32">Host cell membrane</location>
        <topology evidence="32">Single-pass type I membrane protein</topology>
    </subcellularLocation>
    <subcellularLocation>
        <location evidence="32">Host endosome membrane</location>
        <topology evidence="32">Single-pass type I membrane protein</topology>
    </subcellularLocation>
    <text evidence="32">It is probably concentrated at the site of budding and incorporated into the virions possibly by contacts between the cytoplasmic tail of Env and the N-terminus of Gag.</text>
</comment>
<comment type="miscellaneous">
    <text evidence="32">Inhibitors targeting HIV-1 viral envelope proteins are used as antiretroviral drugs. Attachment of virions to the cell surface via non-specific interactions and CD4 binding can be blocked by inhibitors that include cyanovirin-N, cyclotriazadisulfonamide analogs, PRO 2000, TNX 355 and PRO 542. In addition, BMS 806 can block CD4-induced conformational changes. Env interactions with the coreceptor molecules can be targeted by CCR5 antagonists including SCH-D, maraviroc (UK 427857) and aplaviroc (GW 873140), and the CXCR4 antagonist AMD 070. Fusion of viral and cellular membranes can be inhibited by peptides such as enfuvirtide and tifuvirtide (T 1249). Resistance to inhibitors associated with mutations in Env are observed. Most of the time, single mutations confer only a modest reduction in drug susceptibility. Combination of several mutations is usually required to develop a high-level drug resistance.</text>
</comment>
<evidence type="ECO:0000256" key="30">
    <source>
        <dbReference type="ARBA" id="ARBA00023288"/>
    </source>
</evidence>
<comment type="PTM">
    <text evidence="32">Palmitoylation of the transmembrane protein and of Env polyprotein (prior to its proteolytic cleavage) is essential for their association with host cell membrane lipid rafts. Palmitoylation is therefore required for envelope trafficking to classical lipid rafts, but not for viral replication.</text>
</comment>
<feature type="region of interest" description="Disordered" evidence="34">
    <location>
        <begin position="707"/>
        <end position="733"/>
    </location>
</feature>
<evidence type="ECO:0000256" key="8">
    <source>
        <dbReference type="ARBA" id="ARBA00022510"/>
    </source>
</evidence>
<comment type="domain">
    <text evidence="32 33">The 17 amino acids long immunosuppressive region is present in many retroviral envelope proteins. Synthetic peptides derived from this relatively conserved sequence inhibit immune function in vitro and in vivo.</text>
</comment>
<keyword evidence="21 32" id="KW-1164">Virus endocytosis by host</keyword>
<evidence type="ECO:0000256" key="20">
    <source>
        <dbReference type="ARBA" id="ARBA00022879"/>
    </source>
</evidence>
<dbReference type="GO" id="GO:0039654">
    <property type="term" value="P:fusion of virus membrane with host endosome membrane"/>
    <property type="evidence" value="ECO:0007669"/>
    <property type="project" value="UniProtKB-UniRule"/>
</dbReference>
<dbReference type="GO" id="GO:0019082">
    <property type="term" value="P:viral protein processing"/>
    <property type="evidence" value="ECO:0007669"/>
    <property type="project" value="UniProtKB-UniRule"/>
</dbReference>
<keyword evidence="17 32" id="KW-1161">Viral attachment to host cell</keyword>
<evidence type="ECO:0000256" key="9">
    <source>
        <dbReference type="ARBA" id="ARBA00022511"/>
    </source>
</evidence>
<evidence type="ECO:0000313" key="37">
    <source>
        <dbReference type="EMBL" id="AJW32399.1"/>
    </source>
</evidence>
<evidence type="ECO:0000256" key="2">
    <source>
        <dbReference type="ARBA" id="ARBA00004433"/>
    </source>
</evidence>
<evidence type="ECO:0000256" key="21">
    <source>
        <dbReference type="ARBA" id="ARBA00022890"/>
    </source>
</evidence>
<evidence type="ECO:0000256" key="13">
    <source>
        <dbReference type="ARBA" id="ARBA00022685"/>
    </source>
</evidence>
<feature type="topological domain" description="Cytoplasmic" evidence="32">
    <location>
        <begin position="697"/>
        <end position="854"/>
    </location>
</feature>
<comment type="domain">
    <text evidence="32">The CD4-binding region is targeted by the antibody b12.</text>
</comment>
<evidence type="ECO:0000256" key="12">
    <source>
        <dbReference type="ARBA" id="ARBA00022595"/>
    </source>
</evidence>
<dbReference type="HAMAP" id="MF_04083">
    <property type="entry name" value="HIV_ENV"/>
    <property type="match status" value="1"/>
</dbReference>
<feature type="transmembrane region" description="Helical" evidence="33">
    <location>
        <begin position="20"/>
        <end position="41"/>
    </location>
</feature>
<feature type="disulfide bond" evidence="32">
    <location>
        <begin position="53"/>
        <end position="73"/>
    </location>
</feature>
<feature type="region of interest" description="Fusion peptide" evidence="32">
    <location>
        <begin position="503"/>
        <end position="523"/>
    </location>
</feature>
<comment type="miscellaneous">
    <text evidence="32">HIV-1 lineages are divided in three main groups, M (for Major), O (for Outlier), and N (for New, or Non-M, Non-O). The vast majority of strains found worldwide belong to the group M. Group O seems to be endemic to and largely confined to Cameroon and neighboring countries in West Central Africa, where these viruses represent a small minority of HIV-1 strains. The group N is represented by a limited number of isolates from Cameroonian persons. The group M is further subdivided in 9 clades or subtypes (A to D, F to H, J and K).</text>
</comment>
<evidence type="ECO:0000256" key="32">
    <source>
        <dbReference type="HAMAP-Rule" id="MF_04083"/>
    </source>
</evidence>
<keyword evidence="11 32" id="KW-0945">Host-virus interaction</keyword>
<feature type="domain" description="Human immunodeficiency virus 1 envelope glycoprotein Gp120" evidence="35">
    <location>
        <begin position="33"/>
        <end position="502"/>
    </location>
</feature>
<evidence type="ECO:0000256" key="34">
    <source>
        <dbReference type="SAM" id="MobiDB-lite"/>
    </source>
</evidence>
<evidence type="ECO:0000256" key="26">
    <source>
        <dbReference type="ARBA" id="ARBA00023139"/>
    </source>
</evidence>
<feature type="transmembrane region" description="Helical" evidence="33">
    <location>
        <begin position="669"/>
        <end position="696"/>
    </location>
</feature>
<dbReference type="InterPro" id="IPR000777">
    <property type="entry name" value="HIV1_Gp120"/>
</dbReference>
<dbReference type="GO" id="GO:0005198">
    <property type="term" value="F:structural molecule activity"/>
    <property type="evidence" value="ECO:0007669"/>
    <property type="project" value="UniProtKB-UniRule"/>
</dbReference>
<evidence type="ECO:0000256" key="19">
    <source>
        <dbReference type="ARBA" id="ARBA00022870"/>
    </source>
</evidence>
<dbReference type="Pfam" id="PF00517">
    <property type="entry name" value="GP41"/>
    <property type="match status" value="1"/>
</dbReference>
<dbReference type="GO" id="GO:1903911">
    <property type="term" value="P:positive regulation of receptor clustering"/>
    <property type="evidence" value="ECO:0007669"/>
    <property type="project" value="UniProtKB-UniRule"/>
</dbReference>
<dbReference type="GO" id="GO:0075512">
    <property type="term" value="P:clathrin-dependent endocytosis of virus by host cell"/>
    <property type="evidence" value="ECO:0007669"/>
    <property type="project" value="UniProtKB-UniRule"/>
</dbReference>
<comment type="function">
    <text evidence="32">Transmembrane protein gp41: Acts as a class I viral fusion protein. Under the current model, the protein has at least 3 conformational states: pre-fusion native state, pre-hairpin intermediate state, and post-fusion hairpin state. During fusion of viral and target intracellular membranes, the coiled coil regions (heptad repeats) assume a trimer-of-hairpins structure, positioning the fusion peptide in close proximity to the C-terminal region of the ectodomain. The formation of this structure appears to drive apposition and subsequent fusion of viral and target cell membranes. Complete fusion occurs in host cell endosomes and is dynamin-dependent, however some lipid transfer might occur at the plasma membrane. The virus undergoes clathrin-dependent internalization long before endosomal fusion, thus minimizing the surface exposure of conserved viral epitopes during fusion and reducing the efficacy of inhibitors targeting these epitopes. Membranes fusion leads to delivery of the nucleocapsid into the cytoplasm.</text>
</comment>
<feature type="region of interest" description="MPER; binding to GalCer" evidence="32">
    <location>
        <begin position="653"/>
        <end position="674"/>
    </location>
</feature>
<dbReference type="Gene3D" id="2.170.40.20">
    <property type="entry name" value="Human immunodeficiency virus 1, Gp160, envelope glycoprotein"/>
    <property type="match status" value="2"/>
</dbReference>
<comment type="function">
    <text evidence="32">Envelope glycoprotein gp160: Oligomerizes in the host endoplasmic reticulum into predominantly trimers. In a second time, gp160 transits in the host Golgi, where glycosylation is completed. The precursor is then proteolytically cleaved in the trans-Golgi and thereby activated by cellular furin or furin-like proteases to produce gp120 and gp41.</text>
</comment>
<keyword evidence="27 32" id="KW-1015">Disulfide bond</keyword>
<keyword evidence="30 32" id="KW-0449">Lipoprotein</keyword>
<feature type="chain" id="PRO_5023337689" description="Transmembrane protein gp41" evidence="32">
    <location>
        <begin position="503"/>
        <end position="854"/>
    </location>
</feature>
<evidence type="ECO:0000256" key="28">
    <source>
        <dbReference type="ARBA" id="ARBA00023180"/>
    </source>
</evidence>
<comment type="domain">
    <text evidence="32">Some of the most genetically diverse regions of the viral genome are present in Env. They are called variable regions 1 through 5 (V1 through V5). Coreceptor usage of gp120 is determined mainly by the primary structure of the third variable region (V3) in the outer domain of gp120. The sequence of V3 determines which coreceptor, CCR5 and/or CXCR4 (corresponding to R5/macrophage, X4/T cell and R5X4/T cell and macrophage tropism), is used to trigger the fusion potential of the Env complex, and hence which cells the virus can infect. Binding to CCR5 involves a region adjacent in addition to V3.</text>
</comment>
<dbReference type="InterPro" id="IPR036377">
    <property type="entry name" value="Gp120_core_sf"/>
</dbReference>
<dbReference type="Gene3D" id="1.10.287.210">
    <property type="match status" value="1"/>
</dbReference>
<keyword evidence="13 32" id="KW-0165">Cleavage on pair of basic residues</keyword>
<evidence type="ECO:0000256" key="29">
    <source>
        <dbReference type="ARBA" id="ARBA00023280"/>
    </source>
</evidence>
<keyword evidence="31 32" id="KW-1160">Virus entry into host cell</keyword>
<dbReference type="GO" id="GO:0020002">
    <property type="term" value="C:host cell plasma membrane"/>
    <property type="evidence" value="ECO:0007669"/>
    <property type="project" value="UniProtKB-SubCell"/>
</dbReference>
<reference evidence="37" key="1">
    <citation type="journal article" date="2014" name="Open Forum Infect. Dis.">
        <title>Low Multiplicity of HIV-1 Infection and No Vaccine Enhancement in VAX003 Injection Drug Users.</title>
        <authorList>
            <person name="Sterrett S."/>
            <person name="Learn G.H."/>
            <person name="Edlefsen P.T."/>
            <person name="Haynes B.F."/>
            <person name="Hahn B.H."/>
            <person name="Shaw G.M."/>
            <person name="Bar K.J."/>
        </authorList>
    </citation>
    <scope>NUCLEOTIDE SEQUENCE</scope>
    <source>
        <strain evidence="37">3002B01.B17</strain>
    </source>
</reference>
<evidence type="ECO:0000256" key="5">
    <source>
        <dbReference type="ARBA" id="ARBA00004578"/>
    </source>
</evidence>
<dbReference type="GO" id="GO:1903908">
    <property type="term" value="P:positive regulation of plasma membrane raft polarization"/>
    <property type="evidence" value="ECO:0007669"/>
    <property type="project" value="UniProtKB-UniRule"/>
</dbReference>
<evidence type="ECO:0000256" key="1">
    <source>
        <dbReference type="ARBA" id="ARBA00004402"/>
    </source>
</evidence>